<reference evidence="4 5" key="1">
    <citation type="journal article" date="2020" name="Nat. Food">
        <title>A phased Vanilla planifolia genome enables genetic improvement of flavour and production.</title>
        <authorList>
            <person name="Hasing T."/>
            <person name="Tang H."/>
            <person name="Brym M."/>
            <person name="Khazi F."/>
            <person name="Huang T."/>
            <person name="Chambers A.H."/>
        </authorList>
    </citation>
    <scope>NUCLEOTIDE SEQUENCE [LARGE SCALE GENOMIC DNA]</scope>
    <source>
        <tissue evidence="4">Leaf</tissue>
    </source>
</reference>
<keyword evidence="5" id="KW-1185">Reference proteome</keyword>
<dbReference type="Proteomes" id="UP000636800">
    <property type="component" value="Chromosome 10"/>
</dbReference>
<comment type="similarity">
    <text evidence="1">Belongs to the universal ribosomal protein uL4 family.</text>
</comment>
<evidence type="ECO:0000256" key="3">
    <source>
        <dbReference type="ARBA" id="ARBA00023274"/>
    </source>
</evidence>
<organism evidence="4 5">
    <name type="scientific">Vanilla planifolia</name>
    <name type="common">Vanilla</name>
    <dbReference type="NCBI Taxonomy" id="51239"/>
    <lineage>
        <taxon>Eukaryota</taxon>
        <taxon>Viridiplantae</taxon>
        <taxon>Streptophyta</taxon>
        <taxon>Embryophyta</taxon>
        <taxon>Tracheophyta</taxon>
        <taxon>Spermatophyta</taxon>
        <taxon>Magnoliopsida</taxon>
        <taxon>Liliopsida</taxon>
        <taxon>Asparagales</taxon>
        <taxon>Orchidaceae</taxon>
        <taxon>Vanilloideae</taxon>
        <taxon>Vanilleae</taxon>
        <taxon>Vanilla</taxon>
    </lineage>
</organism>
<evidence type="ECO:0000313" key="4">
    <source>
        <dbReference type="EMBL" id="KAG0463453.1"/>
    </source>
</evidence>
<keyword evidence="2" id="KW-0689">Ribosomal protein</keyword>
<dbReference type="OrthoDB" id="66620at2759"/>
<dbReference type="InterPro" id="IPR023574">
    <property type="entry name" value="Ribosomal_uL4_dom_sf"/>
</dbReference>
<proteinExistence type="inferred from homology"/>
<dbReference type="Gene3D" id="3.40.1370.10">
    <property type="match status" value="1"/>
</dbReference>
<evidence type="ECO:0000256" key="2">
    <source>
        <dbReference type="ARBA" id="ARBA00022980"/>
    </source>
</evidence>
<dbReference type="PANTHER" id="PTHR19431">
    <property type="entry name" value="60S RIBOSOMAL PROTEIN L4"/>
    <property type="match status" value="1"/>
</dbReference>
<dbReference type="GO" id="GO:0006412">
    <property type="term" value="P:translation"/>
    <property type="evidence" value="ECO:0007669"/>
    <property type="project" value="InterPro"/>
</dbReference>
<dbReference type="GO" id="GO:1990904">
    <property type="term" value="C:ribonucleoprotein complex"/>
    <property type="evidence" value="ECO:0007669"/>
    <property type="project" value="UniProtKB-KW"/>
</dbReference>
<dbReference type="EMBL" id="JADCNL010000010">
    <property type="protein sequence ID" value="KAG0463453.1"/>
    <property type="molecule type" value="Genomic_DNA"/>
</dbReference>
<dbReference type="SUPFAM" id="SSF52166">
    <property type="entry name" value="Ribosomal protein L4"/>
    <property type="match status" value="1"/>
</dbReference>
<protein>
    <submittedName>
        <fullName evidence="4">Uncharacterized protein</fullName>
    </submittedName>
</protein>
<dbReference type="GO" id="GO:0005840">
    <property type="term" value="C:ribosome"/>
    <property type="evidence" value="ECO:0007669"/>
    <property type="project" value="UniProtKB-KW"/>
</dbReference>
<dbReference type="GO" id="GO:0003735">
    <property type="term" value="F:structural constituent of ribosome"/>
    <property type="evidence" value="ECO:0007669"/>
    <property type="project" value="InterPro"/>
</dbReference>
<evidence type="ECO:0000256" key="1">
    <source>
        <dbReference type="ARBA" id="ARBA00010528"/>
    </source>
</evidence>
<evidence type="ECO:0000313" key="5">
    <source>
        <dbReference type="Proteomes" id="UP000636800"/>
    </source>
</evidence>
<name>A0A835Q2G6_VANPL</name>
<gene>
    <name evidence="4" type="ORF">HPP92_019522</name>
</gene>
<dbReference type="InterPro" id="IPR045240">
    <property type="entry name" value="Ribosomal_uL4_euk/arch"/>
</dbReference>
<comment type="caution">
    <text evidence="4">The sequence shown here is derived from an EMBL/GenBank/DDBJ whole genome shotgun (WGS) entry which is preliminary data.</text>
</comment>
<keyword evidence="3" id="KW-0687">Ribonucleoprotein</keyword>
<accession>A0A835Q2G6</accession>
<dbReference type="AlphaFoldDB" id="A0A835Q2G6"/>
<sequence length="143" mass="15446">MASSKPTARPLVSVQHIEGDMVTDVSSTVPLPDVLRAAIRPDICRFVHDNLSRNKRQPYAVSKRAGHQTSAESWGYWPSRLTNPSRTRWRNSPRRPGCLLATCVAAAACSPPPRSGAVGTAASISSCAVMPLSLHLLPPLFHP</sequence>